<dbReference type="SUPFAM" id="SSF53697">
    <property type="entry name" value="SIS domain"/>
    <property type="match status" value="1"/>
</dbReference>
<dbReference type="InterPro" id="IPR019490">
    <property type="entry name" value="Glu6P/Mann6P_isomerase_C"/>
</dbReference>
<evidence type="ECO:0000259" key="3">
    <source>
        <dbReference type="Pfam" id="PF10432"/>
    </source>
</evidence>
<dbReference type="Gene3D" id="3.40.50.10490">
    <property type="entry name" value="Glucose-6-phosphate isomerase like protein, domain 1"/>
    <property type="match status" value="1"/>
</dbReference>
<evidence type="ECO:0000256" key="2">
    <source>
        <dbReference type="ARBA" id="ARBA00023235"/>
    </source>
</evidence>
<sequence>MLDESLLDAPEALADADHRGLLRGAAEAGARVRTAARHAAEAGINDLKPDGRPRAVLIAGPGVAATCVADLLGTLAGATSPVIRLAPTGVAPAAGALRWELPGWAGSVDLLLIATPDGTEPGLSLLAEQAYRRGCTVVAVAPADTPLGETVQGAAHGLFVRMAATPNEQGALDQPLVASASGALWALLTPLLVLLDRTGLLTAPPDMLEKIADRLDHIAERCGPAISTYSNPAKTLAVELTDTLPVIWTEGTSAGPVGRRFAAALAELAGRPALAAELPEALAAHGSLLASRLAAGADSEDFFRDRVSEAPALHARVVLLRDRPTGGLSAAPAARELALGHDTAISELEPEDGAELENLAELIATTDFAAVYMALTAGS</sequence>
<reference evidence="4" key="1">
    <citation type="journal article" date="2014" name="Int. J. Syst. Evol. Microbiol.">
        <title>Complete genome sequence of Corynebacterium casei LMG S-19264T (=DSM 44701T), isolated from a smear-ripened cheese.</title>
        <authorList>
            <consortium name="US DOE Joint Genome Institute (JGI-PGF)"/>
            <person name="Walter F."/>
            <person name="Albersmeier A."/>
            <person name="Kalinowski J."/>
            <person name="Ruckert C."/>
        </authorList>
    </citation>
    <scope>NUCLEOTIDE SEQUENCE</scope>
    <source>
        <strain evidence="4">CGMCC 4.7272</strain>
    </source>
</reference>
<dbReference type="Proteomes" id="UP000625682">
    <property type="component" value="Unassembled WGS sequence"/>
</dbReference>
<dbReference type="GO" id="GO:0097367">
    <property type="term" value="F:carbohydrate derivative binding"/>
    <property type="evidence" value="ECO:0007669"/>
    <property type="project" value="InterPro"/>
</dbReference>
<protein>
    <submittedName>
        <fullName evidence="4">Bifunctional glucose-6-phosphate/mannose-6-phosphate isomerase</fullName>
    </submittedName>
</protein>
<reference evidence="4" key="2">
    <citation type="submission" date="2020-09" db="EMBL/GenBank/DDBJ databases">
        <authorList>
            <person name="Sun Q."/>
            <person name="Zhou Y."/>
        </authorList>
    </citation>
    <scope>NUCLEOTIDE SEQUENCE</scope>
    <source>
        <strain evidence="4">CGMCC 4.7272</strain>
    </source>
</reference>
<dbReference type="GO" id="GO:0004476">
    <property type="term" value="F:mannose-6-phosphate isomerase activity"/>
    <property type="evidence" value="ECO:0007669"/>
    <property type="project" value="InterPro"/>
</dbReference>
<evidence type="ECO:0000256" key="1">
    <source>
        <dbReference type="ARBA" id="ARBA00010523"/>
    </source>
</evidence>
<keyword evidence="2 4" id="KW-0413">Isomerase</keyword>
<dbReference type="AlphaFoldDB" id="A0A917KID2"/>
<dbReference type="GO" id="GO:0004347">
    <property type="term" value="F:glucose-6-phosphate isomerase activity"/>
    <property type="evidence" value="ECO:0007669"/>
    <property type="project" value="InterPro"/>
</dbReference>
<accession>A0A917KID2</accession>
<dbReference type="GO" id="GO:1901135">
    <property type="term" value="P:carbohydrate derivative metabolic process"/>
    <property type="evidence" value="ECO:0007669"/>
    <property type="project" value="InterPro"/>
</dbReference>
<keyword evidence="5" id="KW-1185">Reference proteome</keyword>
<name>A0A917KID2_9ACTN</name>
<dbReference type="InterPro" id="IPR046348">
    <property type="entry name" value="SIS_dom_sf"/>
</dbReference>
<comment type="caution">
    <text evidence="4">The sequence shown here is derived from an EMBL/GenBank/DDBJ whole genome shotgun (WGS) entry which is preliminary data.</text>
</comment>
<gene>
    <name evidence="4" type="ORF">GCM10012282_06450</name>
</gene>
<proteinExistence type="inferred from homology"/>
<dbReference type="EMBL" id="BMMU01000001">
    <property type="protein sequence ID" value="GGJ12790.1"/>
    <property type="molecule type" value="Genomic_DNA"/>
</dbReference>
<organism evidence="4 5">
    <name type="scientific">Streptomyces lacrimifluminis</name>
    <dbReference type="NCBI Taxonomy" id="1500077"/>
    <lineage>
        <taxon>Bacteria</taxon>
        <taxon>Bacillati</taxon>
        <taxon>Actinomycetota</taxon>
        <taxon>Actinomycetes</taxon>
        <taxon>Kitasatosporales</taxon>
        <taxon>Streptomycetaceae</taxon>
        <taxon>Streptomyces</taxon>
    </lineage>
</organism>
<dbReference type="Pfam" id="PF10432">
    <property type="entry name" value="bact-PGI_C"/>
    <property type="match status" value="1"/>
</dbReference>
<evidence type="ECO:0000313" key="5">
    <source>
        <dbReference type="Proteomes" id="UP000625682"/>
    </source>
</evidence>
<dbReference type="RefSeq" id="WP_189145640.1">
    <property type="nucleotide sequence ID" value="NZ_BAABER010000013.1"/>
</dbReference>
<feature type="domain" description="Bifunctional glucose-6-phosphate/mannose-6-phosphate isomerase C-terminal" evidence="3">
    <location>
        <begin position="231"/>
        <end position="378"/>
    </location>
</feature>
<evidence type="ECO:0000313" key="4">
    <source>
        <dbReference type="EMBL" id="GGJ12790.1"/>
    </source>
</evidence>
<dbReference type="GO" id="GO:0005975">
    <property type="term" value="P:carbohydrate metabolic process"/>
    <property type="evidence" value="ECO:0007669"/>
    <property type="project" value="InterPro"/>
</dbReference>
<comment type="similarity">
    <text evidence="1">Belongs to the PGI/PMI family.</text>
</comment>